<dbReference type="InterPro" id="IPR036388">
    <property type="entry name" value="WH-like_DNA-bd_sf"/>
</dbReference>
<evidence type="ECO:0000256" key="11">
    <source>
        <dbReference type="ARBA" id="ARBA00047899"/>
    </source>
</evidence>
<dbReference type="VEuPathDB" id="AmoebaDB:EIN_341190"/>
<keyword evidence="9" id="KW-0067">ATP-binding</keyword>
<comment type="catalytic activity">
    <reaction evidence="12">
        <text>L-seryl-[protein] + ATP = O-phospho-L-seryl-[protein] + ADP + H(+)</text>
        <dbReference type="Rhea" id="RHEA:17989"/>
        <dbReference type="Rhea" id="RHEA-COMP:9863"/>
        <dbReference type="Rhea" id="RHEA-COMP:11604"/>
        <dbReference type="ChEBI" id="CHEBI:15378"/>
        <dbReference type="ChEBI" id="CHEBI:29999"/>
        <dbReference type="ChEBI" id="CHEBI:30616"/>
        <dbReference type="ChEBI" id="CHEBI:83421"/>
        <dbReference type="ChEBI" id="CHEBI:456216"/>
        <dbReference type="EC" id="2.7.11.1"/>
    </reaction>
</comment>
<dbReference type="GO" id="GO:0005829">
    <property type="term" value="C:cytosol"/>
    <property type="evidence" value="ECO:0007669"/>
    <property type="project" value="TreeGrafter"/>
</dbReference>
<dbReference type="GO" id="GO:0005524">
    <property type="term" value="F:ATP binding"/>
    <property type="evidence" value="ECO:0007669"/>
    <property type="project" value="UniProtKB-KW"/>
</dbReference>
<feature type="region of interest" description="Disordered" evidence="15">
    <location>
        <begin position="322"/>
        <end position="372"/>
    </location>
</feature>
<dbReference type="EMBL" id="KB206175">
    <property type="protein sequence ID" value="ELP94751.1"/>
    <property type="molecule type" value="Genomic_DNA"/>
</dbReference>
<dbReference type="GeneID" id="14893755"/>
<dbReference type="GO" id="GO:0030688">
    <property type="term" value="C:preribosome, small subunit precursor"/>
    <property type="evidence" value="ECO:0007669"/>
    <property type="project" value="TreeGrafter"/>
</dbReference>
<evidence type="ECO:0000256" key="9">
    <source>
        <dbReference type="ARBA" id="ARBA00022840"/>
    </source>
</evidence>
<gene>
    <name evidence="17" type="ORF">EIN_341190</name>
</gene>
<dbReference type="InterPro" id="IPR036390">
    <property type="entry name" value="WH_DNA-bd_sf"/>
</dbReference>
<evidence type="ECO:0000256" key="7">
    <source>
        <dbReference type="ARBA" id="ARBA00022741"/>
    </source>
</evidence>
<evidence type="ECO:0000256" key="12">
    <source>
        <dbReference type="ARBA" id="ARBA00048679"/>
    </source>
</evidence>
<dbReference type="InterPro" id="IPR030484">
    <property type="entry name" value="Rio2"/>
</dbReference>
<evidence type="ECO:0000256" key="13">
    <source>
        <dbReference type="ARBA" id="ARBA00068353"/>
    </source>
</evidence>
<evidence type="ECO:0000256" key="8">
    <source>
        <dbReference type="ARBA" id="ARBA00022777"/>
    </source>
</evidence>
<dbReference type="GO" id="GO:0046872">
    <property type="term" value="F:metal ion binding"/>
    <property type="evidence" value="ECO:0007669"/>
    <property type="project" value="UniProtKB-KW"/>
</dbReference>
<dbReference type="OrthoDB" id="10258631at2759"/>
<dbReference type="SUPFAM" id="SSF46785">
    <property type="entry name" value="Winged helix' DNA-binding domain"/>
    <property type="match status" value="1"/>
</dbReference>
<dbReference type="PANTHER" id="PTHR45852:SF1">
    <property type="entry name" value="SERINE_THREONINE-PROTEIN KINASE RIO2"/>
    <property type="match status" value="1"/>
</dbReference>
<feature type="compositionally biased region" description="Basic and acidic residues" evidence="15">
    <location>
        <begin position="363"/>
        <end position="372"/>
    </location>
</feature>
<evidence type="ECO:0000313" key="17">
    <source>
        <dbReference type="EMBL" id="ELP94751.1"/>
    </source>
</evidence>
<dbReference type="AlphaFoldDB" id="A0A0A1UH59"/>
<dbReference type="Pfam" id="PF09202">
    <property type="entry name" value="Rio2_N"/>
    <property type="match status" value="1"/>
</dbReference>
<dbReference type="InterPro" id="IPR011009">
    <property type="entry name" value="Kinase-like_dom_sf"/>
</dbReference>
<sequence>MVKLDPLFFRYMSKSDFRVLTAIEMGMRNHELVPLELIVQLSKMTSSLVSRCMKDLHKNSLVWHTITPYNGYRLTYLGYDYLALRALSQRDIITAIGQKIGVGKEADIYTATNQKGEEVVLKFHRLGRTSFRQVKSKRDYTDKMTTNWLYLSKISAQKEYCFMKALYTKGMSVPVPIDYNRHCVVMSKINGTLLSRVNHLEEPMKVLETGIQLAIDLAEVGLVHCDLNEFNLILKDDETLVMIDFPQMISTTNPEASDLFARDVGCIKNFFWKKFGFSIEEAPRLDQIEKTGTLDLELKASGFDKKLEKVLQKARKKFVEENVNEKDLEDDDQDGEKDDDDDLEEKESEQDESDDDDVEQDDDEKREKLETN</sequence>
<dbReference type="SMART" id="SM00090">
    <property type="entry name" value="RIO"/>
    <property type="match status" value="1"/>
</dbReference>
<evidence type="ECO:0000313" key="18">
    <source>
        <dbReference type="Proteomes" id="UP000014680"/>
    </source>
</evidence>
<reference evidence="17 18" key="1">
    <citation type="submission" date="2012-10" db="EMBL/GenBank/DDBJ databases">
        <authorList>
            <person name="Zafar N."/>
            <person name="Inman J."/>
            <person name="Hall N."/>
            <person name="Lorenzi H."/>
            <person name="Caler E."/>
        </authorList>
    </citation>
    <scope>NUCLEOTIDE SEQUENCE [LARGE SCALE GENOMIC DNA]</scope>
    <source>
        <strain evidence="17 18">IP1</strain>
    </source>
</reference>
<dbReference type="Gene3D" id="3.30.200.20">
    <property type="entry name" value="Phosphorylase Kinase, domain 1"/>
    <property type="match status" value="1"/>
</dbReference>
<evidence type="ECO:0000256" key="5">
    <source>
        <dbReference type="ARBA" id="ARBA00022679"/>
    </source>
</evidence>
<keyword evidence="7" id="KW-0547">Nucleotide-binding</keyword>
<dbReference type="CDD" id="cd05144">
    <property type="entry name" value="RIO2_C"/>
    <property type="match status" value="1"/>
</dbReference>
<dbReference type="Proteomes" id="UP000014680">
    <property type="component" value="Unassembled WGS sequence"/>
</dbReference>
<dbReference type="OMA" id="VKEYAGW"/>
<evidence type="ECO:0000256" key="15">
    <source>
        <dbReference type="SAM" id="MobiDB-lite"/>
    </source>
</evidence>
<dbReference type="Gene3D" id="1.10.10.10">
    <property type="entry name" value="Winged helix-like DNA-binding domain superfamily/Winged helix DNA-binding domain"/>
    <property type="match status" value="1"/>
</dbReference>
<dbReference type="EC" id="2.7.11.1" evidence="3"/>
<accession>A0A0A1UH59</accession>
<dbReference type="GO" id="GO:0005634">
    <property type="term" value="C:nucleus"/>
    <property type="evidence" value="ECO:0007669"/>
    <property type="project" value="TreeGrafter"/>
</dbReference>
<comment type="similarity">
    <text evidence="2">Belongs to the protein kinase superfamily. RIO-type Ser/Thr kinase family.</text>
</comment>
<organism evidence="17 18">
    <name type="scientific">Entamoeba invadens IP1</name>
    <dbReference type="NCBI Taxonomy" id="370355"/>
    <lineage>
        <taxon>Eukaryota</taxon>
        <taxon>Amoebozoa</taxon>
        <taxon>Evosea</taxon>
        <taxon>Archamoebae</taxon>
        <taxon>Mastigamoebida</taxon>
        <taxon>Entamoebidae</taxon>
        <taxon>Entamoeba</taxon>
    </lineage>
</organism>
<keyword evidence="8 17" id="KW-0418">Kinase</keyword>
<keyword evidence="18" id="KW-1185">Reference proteome</keyword>
<comment type="cofactor">
    <cofactor evidence="1">
        <name>Mg(2+)</name>
        <dbReference type="ChEBI" id="CHEBI:18420"/>
    </cofactor>
</comment>
<dbReference type="KEGG" id="eiv:EIN_341190"/>
<dbReference type="RefSeq" id="XP_004261522.1">
    <property type="nucleotide sequence ID" value="XM_004261474.1"/>
</dbReference>
<evidence type="ECO:0000256" key="10">
    <source>
        <dbReference type="ARBA" id="ARBA00022842"/>
    </source>
</evidence>
<evidence type="ECO:0000256" key="14">
    <source>
        <dbReference type="ARBA" id="ARBA00068837"/>
    </source>
</evidence>
<comment type="catalytic activity">
    <reaction evidence="11">
        <text>L-threonyl-[protein] + ATP = O-phospho-L-threonyl-[protein] + ADP + H(+)</text>
        <dbReference type="Rhea" id="RHEA:46608"/>
        <dbReference type="Rhea" id="RHEA-COMP:11060"/>
        <dbReference type="Rhea" id="RHEA-COMP:11605"/>
        <dbReference type="ChEBI" id="CHEBI:15378"/>
        <dbReference type="ChEBI" id="CHEBI:30013"/>
        <dbReference type="ChEBI" id="CHEBI:30616"/>
        <dbReference type="ChEBI" id="CHEBI:61977"/>
        <dbReference type="ChEBI" id="CHEBI:456216"/>
        <dbReference type="EC" id="2.7.11.1"/>
    </reaction>
</comment>
<keyword evidence="10" id="KW-0460">Magnesium</keyword>
<dbReference type="Gene3D" id="1.10.510.10">
    <property type="entry name" value="Transferase(Phosphotransferase) domain 1"/>
    <property type="match status" value="1"/>
</dbReference>
<dbReference type="InterPro" id="IPR000687">
    <property type="entry name" value="RIO_kinase"/>
</dbReference>
<name>A0A0A1UH59_ENTIV</name>
<dbReference type="FunFam" id="3.30.200.20:FF:000052">
    <property type="entry name" value="Serine/threonine-protein kinase RIO2"/>
    <property type="match status" value="1"/>
</dbReference>
<dbReference type="FunFam" id="1.10.10.10:FF:000053">
    <property type="entry name" value="Serine/threonine-protein kinase RIO2"/>
    <property type="match status" value="1"/>
</dbReference>
<dbReference type="InterPro" id="IPR015285">
    <property type="entry name" value="RIO2_wHTH_N"/>
</dbReference>
<keyword evidence="5 17" id="KW-0808">Transferase</keyword>
<dbReference type="SUPFAM" id="SSF56112">
    <property type="entry name" value="Protein kinase-like (PK-like)"/>
    <property type="match status" value="1"/>
</dbReference>
<dbReference type="Pfam" id="PF01163">
    <property type="entry name" value="RIO1"/>
    <property type="match status" value="1"/>
</dbReference>
<dbReference type="GO" id="GO:0030490">
    <property type="term" value="P:maturation of SSU-rRNA"/>
    <property type="evidence" value="ECO:0007669"/>
    <property type="project" value="TreeGrafter"/>
</dbReference>
<dbReference type="InterPro" id="IPR018934">
    <property type="entry name" value="RIO_dom"/>
</dbReference>
<dbReference type="GO" id="GO:0004674">
    <property type="term" value="F:protein serine/threonine kinase activity"/>
    <property type="evidence" value="ECO:0007669"/>
    <property type="project" value="UniProtKB-KW"/>
</dbReference>
<evidence type="ECO:0000256" key="6">
    <source>
        <dbReference type="ARBA" id="ARBA00022723"/>
    </source>
</evidence>
<feature type="compositionally biased region" description="Acidic residues" evidence="15">
    <location>
        <begin position="327"/>
        <end position="362"/>
    </location>
</feature>
<dbReference type="GO" id="GO:0106310">
    <property type="term" value="F:protein serine kinase activity"/>
    <property type="evidence" value="ECO:0007669"/>
    <property type="project" value="RHEA"/>
</dbReference>
<evidence type="ECO:0000256" key="4">
    <source>
        <dbReference type="ARBA" id="ARBA00022527"/>
    </source>
</evidence>
<keyword evidence="6" id="KW-0479">Metal-binding</keyword>
<evidence type="ECO:0000256" key="1">
    <source>
        <dbReference type="ARBA" id="ARBA00001946"/>
    </source>
</evidence>
<keyword evidence="4 17" id="KW-0723">Serine/threonine-protein kinase</keyword>
<evidence type="ECO:0000256" key="2">
    <source>
        <dbReference type="ARBA" id="ARBA00009196"/>
    </source>
</evidence>
<evidence type="ECO:0000256" key="3">
    <source>
        <dbReference type="ARBA" id="ARBA00012513"/>
    </source>
</evidence>
<protein>
    <recommendedName>
        <fullName evidence="13">Serine/threonine-protein kinase RIO2</fullName>
        <ecNumber evidence="3">2.7.11.1</ecNumber>
    </recommendedName>
    <alternativeName>
        <fullName evidence="14">Serine/threonine-protein kinase rio2</fullName>
    </alternativeName>
</protein>
<dbReference type="PANTHER" id="PTHR45852">
    <property type="entry name" value="SER/THR-PROTEIN KINASE RIO2"/>
    <property type="match status" value="1"/>
</dbReference>
<feature type="domain" description="RIO kinase" evidence="16">
    <location>
        <begin position="65"/>
        <end position="290"/>
    </location>
</feature>
<proteinExistence type="inferred from homology"/>
<evidence type="ECO:0000259" key="16">
    <source>
        <dbReference type="SMART" id="SM00090"/>
    </source>
</evidence>